<keyword evidence="2" id="KW-1185">Reference proteome</keyword>
<dbReference type="AlphaFoldDB" id="A0A7W8MRT6"/>
<evidence type="ECO:0000313" key="2">
    <source>
        <dbReference type="Proteomes" id="UP000568106"/>
    </source>
</evidence>
<comment type="caution">
    <text evidence="1">The sequence shown here is derived from an EMBL/GenBank/DDBJ whole genome shotgun (WGS) entry which is preliminary data.</text>
</comment>
<accession>A0A7W8MRT6</accession>
<dbReference type="Proteomes" id="UP000568106">
    <property type="component" value="Unassembled WGS sequence"/>
</dbReference>
<name>A0A7W8MRT6_9BACT</name>
<organism evidence="1 2">
    <name type="scientific">Tunturiibacter empetritectus</name>
    <dbReference type="NCBI Taxonomy" id="3069691"/>
    <lineage>
        <taxon>Bacteria</taxon>
        <taxon>Pseudomonadati</taxon>
        <taxon>Acidobacteriota</taxon>
        <taxon>Terriglobia</taxon>
        <taxon>Terriglobales</taxon>
        <taxon>Acidobacteriaceae</taxon>
        <taxon>Tunturiibacter</taxon>
    </lineage>
</organism>
<evidence type="ECO:0000313" key="1">
    <source>
        <dbReference type="EMBL" id="MBB5317667.1"/>
    </source>
</evidence>
<sequence length="99" mass="11229">MIEIDPYLIDVLMRDLAGHDRRPASFLVYLWLAAESEKRGSEVQIGYRELAENIGISKSAAQSAVRWLIKRRLLSAKKSNATALPSYKTLSPWKGRAQR</sequence>
<reference evidence="1" key="1">
    <citation type="submission" date="2020-08" db="EMBL/GenBank/DDBJ databases">
        <title>Genomic Encyclopedia of Type Strains, Phase IV (KMG-V): Genome sequencing to study the core and pangenomes of soil and plant-associated prokaryotes.</title>
        <authorList>
            <person name="Whitman W."/>
        </authorList>
    </citation>
    <scope>NUCLEOTIDE SEQUENCE [LARGE SCALE GENOMIC DNA]</scope>
    <source>
        <strain evidence="1">M8UP27</strain>
    </source>
</reference>
<dbReference type="EMBL" id="JACHDY010000003">
    <property type="protein sequence ID" value="MBB5317667.1"/>
    <property type="molecule type" value="Genomic_DNA"/>
</dbReference>
<proteinExistence type="predicted"/>
<evidence type="ECO:0008006" key="3">
    <source>
        <dbReference type="Google" id="ProtNLM"/>
    </source>
</evidence>
<gene>
    <name evidence="1" type="ORF">HDF09_002353</name>
</gene>
<protein>
    <recommendedName>
        <fullName evidence="3">Helix-turn-helix domain-containing protein</fullName>
    </recommendedName>
</protein>